<comment type="caution">
    <text evidence="1">The sequence shown here is derived from an EMBL/GenBank/DDBJ whole genome shotgun (WGS) entry which is preliminary data.</text>
</comment>
<evidence type="ECO:0000313" key="2">
    <source>
        <dbReference type="Proteomes" id="UP000265520"/>
    </source>
</evidence>
<dbReference type="GO" id="GO:0016740">
    <property type="term" value="F:transferase activity"/>
    <property type="evidence" value="ECO:0007669"/>
    <property type="project" value="UniProtKB-KW"/>
</dbReference>
<dbReference type="InterPro" id="IPR023213">
    <property type="entry name" value="CAT-like_dom_sf"/>
</dbReference>
<proteinExistence type="predicted"/>
<dbReference type="EMBL" id="LXQA010542034">
    <property type="protein sequence ID" value="MCI58189.1"/>
    <property type="molecule type" value="Genomic_DNA"/>
</dbReference>
<accession>A0A392TAQ9</accession>
<reference evidence="1 2" key="1">
    <citation type="journal article" date="2018" name="Front. Plant Sci.">
        <title>Red Clover (Trifolium pratense) and Zigzag Clover (T. medium) - A Picture of Genomic Similarities and Differences.</title>
        <authorList>
            <person name="Dluhosova J."/>
            <person name="Istvanek J."/>
            <person name="Nedelnik J."/>
            <person name="Repkova J."/>
        </authorList>
    </citation>
    <scope>NUCLEOTIDE SEQUENCE [LARGE SCALE GENOMIC DNA]</scope>
    <source>
        <strain evidence="2">cv. 10/8</strain>
        <tissue evidence="1">Leaf</tissue>
    </source>
</reference>
<keyword evidence="1" id="KW-0808">Transferase</keyword>
<feature type="non-terminal residue" evidence="1">
    <location>
        <position position="72"/>
    </location>
</feature>
<protein>
    <submittedName>
        <fullName evidence="1">Spermidine hydroxycinnamoyl transferase-like</fullName>
    </submittedName>
</protein>
<evidence type="ECO:0000313" key="1">
    <source>
        <dbReference type="EMBL" id="MCI58189.1"/>
    </source>
</evidence>
<dbReference type="AlphaFoldDB" id="A0A392TAQ9"/>
<name>A0A392TAQ9_9FABA</name>
<keyword evidence="2" id="KW-1185">Reference proteome</keyword>
<dbReference type="Proteomes" id="UP000265520">
    <property type="component" value="Unassembled WGS sequence"/>
</dbReference>
<organism evidence="1 2">
    <name type="scientific">Trifolium medium</name>
    <dbReference type="NCBI Taxonomy" id="97028"/>
    <lineage>
        <taxon>Eukaryota</taxon>
        <taxon>Viridiplantae</taxon>
        <taxon>Streptophyta</taxon>
        <taxon>Embryophyta</taxon>
        <taxon>Tracheophyta</taxon>
        <taxon>Spermatophyta</taxon>
        <taxon>Magnoliopsida</taxon>
        <taxon>eudicotyledons</taxon>
        <taxon>Gunneridae</taxon>
        <taxon>Pentapetalae</taxon>
        <taxon>rosids</taxon>
        <taxon>fabids</taxon>
        <taxon>Fabales</taxon>
        <taxon>Fabaceae</taxon>
        <taxon>Papilionoideae</taxon>
        <taxon>50 kb inversion clade</taxon>
        <taxon>NPAAA clade</taxon>
        <taxon>Hologalegina</taxon>
        <taxon>IRL clade</taxon>
        <taxon>Trifolieae</taxon>
        <taxon>Trifolium</taxon>
    </lineage>
</organism>
<dbReference type="Gene3D" id="3.30.559.10">
    <property type="entry name" value="Chloramphenicol acetyltransferase-like domain"/>
    <property type="match status" value="1"/>
</dbReference>
<sequence>MRFMNAWAKLARGETLDPNEFPCHDRTLLNSRKLTHFPSLHSQHSEFDAPPIWVGSDLNGNREVSVAIVKLT</sequence>